<gene>
    <name evidence="2" type="ORF">AAIA72_03815</name>
    <name evidence="1" type="ORF">AAIA72_15935</name>
</gene>
<reference evidence="1" key="1">
    <citation type="submission" date="2024-05" db="EMBL/GenBank/DDBJ databases">
        <title>Genome sequencing of novel strain.</title>
        <authorList>
            <person name="Ganbat D."/>
            <person name="Ganbat S."/>
            <person name="Lee S.-J."/>
        </authorList>
    </citation>
    <scope>NUCLEOTIDE SEQUENCE</scope>
    <source>
        <strain evidence="1">SMD15-11</strain>
    </source>
</reference>
<organism evidence="1">
    <name type="scientific">Thermohahella caldifontis</name>
    <dbReference type="NCBI Taxonomy" id="3142973"/>
    <lineage>
        <taxon>Bacteria</taxon>
        <taxon>Pseudomonadati</taxon>
        <taxon>Pseudomonadota</taxon>
        <taxon>Gammaproteobacteria</taxon>
        <taxon>Oceanospirillales</taxon>
        <taxon>Hahellaceae</taxon>
        <taxon>Thermohahella</taxon>
    </lineage>
</organism>
<dbReference type="KEGG" id="tcd:AAIA72_15935"/>
<dbReference type="AlphaFoldDB" id="A0AB39UVE9"/>
<dbReference type="KEGG" id="tcd:AAIA72_03815"/>
<name>A0AB39UVE9_9GAMM</name>
<evidence type="ECO:0000313" key="1">
    <source>
        <dbReference type="EMBL" id="XDT72266.1"/>
    </source>
</evidence>
<evidence type="ECO:0000313" key="2">
    <source>
        <dbReference type="EMBL" id="XDT73116.1"/>
    </source>
</evidence>
<dbReference type="EMBL" id="CP154858">
    <property type="protein sequence ID" value="XDT73116.1"/>
    <property type="molecule type" value="Genomic_DNA"/>
</dbReference>
<proteinExistence type="predicted"/>
<sequence>MAEVTFGILTSGSLTQAEIARTLNEPCRLHHTQKRISRMLAGHSEVA</sequence>
<protein>
    <submittedName>
        <fullName evidence="1">Uncharacterized protein</fullName>
    </submittedName>
</protein>
<accession>A0AB39UVE9</accession>
<dbReference type="RefSeq" id="WP_369601277.1">
    <property type="nucleotide sequence ID" value="NZ_CP154858.1"/>
</dbReference>
<dbReference type="EMBL" id="CP154858">
    <property type="protein sequence ID" value="XDT72266.1"/>
    <property type="molecule type" value="Genomic_DNA"/>
</dbReference>